<dbReference type="GeneID" id="300102950"/>
<geneLocation type="plasmid" evidence="3">
    <name>unnamed</name>
</geneLocation>
<feature type="domain" description="Phage tail tape measure protein" evidence="2">
    <location>
        <begin position="214"/>
        <end position="412"/>
    </location>
</feature>
<evidence type="ECO:0000256" key="1">
    <source>
        <dbReference type="ARBA" id="ARBA00022612"/>
    </source>
</evidence>
<dbReference type="EMBL" id="CP032230">
    <property type="protein sequence ID" value="QBJ94420.1"/>
    <property type="molecule type" value="Genomic_DNA"/>
</dbReference>
<keyword evidence="1" id="KW-1188">Viral release from host cell</keyword>
<dbReference type="RefSeq" id="WP_031183025.1">
    <property type="nucleotide sequence ID" value="NZ_CP032230.1"/>
</dbReference>
<dbReference type="Pfam" id="PF10145">
    <property type="entry name" value="PhageMin_Tail"/>
    <property type="match status" value="1"/>
</dbReference>
<proteinExistence type="predicted"/>
<keyword evidence="4" id="KW-1185">Reference proteome</keyword>
<dbReference type="InterPro" id="IPR010090">
    <property type="entry name" value="Phage_tape_meas"/>
</dbReference>
<evidence type="ECO:0000313" key="4">
    <source>
        <dbReference type="Proteomes" id="UP000292547"/>
    </source>
</evidence>
<dbReference type="PANTHER" id="PTHR37813">
    <property type="entry name" value="FELS-2 PROPHAGE PROTEIN"/>
    <property type="match status" value="1"/>
</dbReference>
<accession>A0A4P6U3A3</accession>
<dbReference type="NCBIfam" id="TIGR01760">
    <property type="entry name" value="tape_meas_TP901"/>
    <property type="match status" value="1"/>
</dbReference>
<dbReference type="OrthoDB" id="2183194at2"/>
<sequence length="1753" mass="180917">MANWNLSVDLKGNGNDLSQALKSSAKRARSLGTAAKTAKTEVKELGLAAEAAGKHIKTLGTEARTAARRLNSLGDNAQTATRRLNRYGDAAQSAHRHVTSLGENSRTTGRQLARMSGQIDTAVRDLARLATAAQRADSRMARMGLRGSGSLRRYRDEASRAHSALKSLAGVGATLGLALGVHEVIEEGGQYQQAMNAFGATTGATQMQMKRASATANQLGNDLKLPGATAADAAEGMVELAKAGFRTDQAISATRSSVILASAAQVNAADSAKYLGDMMDQFGMGADQSAKAADTLAATANAASGEIIDIYYAMKYAGPVAHGLGLSMQETAAAVGMLGKAGILGQTAGTTLRGMMANLAAPTPQMIEGLKAMGIEAWDAQGNFKGLRNVIDGLSKAQHHMTQQDFAAAVKKSMGKPAMSGAIALAHQGVESYDNMLQAAHQVGAATDIAAAKGKGLAGAMLQLGTQAKQTGLTIYQGMAPGLEFLTRGVTAGLSEATPKIEHFFNYFNDLATLFGPEVSAAASREFAGIADAASNLAGPLKDLGEEALADFLHVLVNVGGAAVHVLENLAAGVQPVLGAFSGVAGESDAVSSSLDIVVAALDLAATAAEDLSGVLIPIGQVVGGLVSAFGSLPGPVQQFVLAALLVRRIQGPMVGLANTVNGRVRGAFQSLNQQMAVQRSLAGAAGMSLSRYGAAMATLQARVPIFGQMGAAFRTASAQGAGFAGTLRGVGAASMTATRAIGSGLMGALGGPVGLAITAATVGLGYLASRQQAAAAAAAEHRQQVSALSEALRQSNGAVDDNVRAVAAQTLMSQKAKSWYGDQKRLVDLAREAKVPFSQLVDAYTGQGTSLSALQRELSGVVKEHTKWTTDLESGAAVKAPDRIGKAAQALSQGLGGLSGDFSKAAADAKSYNEAVKGAQGGETAYGRLKDAVAALADKTGDADQRTRALRDALDLLSGGSVSLQAAQARVNEAITQANEAMQSGINKADGFGKALVNANGTLDTTTKNGQALFSTFNTIADGASNASIAAYDFAQSQGKSLPQSLAAAQKEMQTARDSAVKLAQGYGLSADQAGKVADSLGLIPGQVSILLETKGVDSTLAELLAVQAEFQKMPTAKTIRVDALGEEAKRELEDLGYKIKLIPGTREYKITAPTKAARSQLDLLISEMAKVPPGKDVRVDVHKVQAVAGLNEVQAQIKKTPSAKSVKVSTLNSAAIAALNAVGLKTKQLPDGHTAVYTANGQALGSINSVARALASLNGRTASTTITNTIITNSKTYRSVHDITKANGGIVNFADGGLTGRPAHRQHFANGTENHLAEIAPAGAWRIWAEDETGGEAYIPLALSKRRRSRAIAEETIRRLGGDPRTVQWNADGNVTDWRYDPTTGSLYSASDAGQAGHKTKKVKVKGKHGKTTTKEVDYFDVGAVEKKIKSAAKATTAWNKDLEKVADRAGGDVAEALAAMGEDGMKIAHKMATGSTKYINDMSKALRDLQKTAKASLTDYTRQLGSANTLNKKFSDNLAKLAAEGYGDLAQQLAAQNDEAAQQLADAAVKDPKKAGQANKAAKTANTALTADEVSELVSIIAAIKNPTTGIHQVAAATSLGEDEIISVANKAKGQISKSLGTRAVKFLADLGRANAHLSYADGGIRAGMYAAQGSIIRFAEPSTGGEAYLPLGAGKRSQAMPVLQDVARRFGVGLTDASGGRQVVIVRSGDTINVPVTAVRTGATASDIGSQVGRSYRRARRGGVAARAA</sequence>
<keyword evidence="3" id="KW-0614">Plasmid</keyword>
<protein>
    <submittedName>
        <fullName evidence="3">Phage tail tape measure protein</fullName>
    </submittedName>
</protein>
<dbReference type="STRING" id="73044.GCA_000725795_04921"/>
<gene>
    <name evidence="3" type="ORF">D0Z67_29045</name>
</gene>
<evidence type="ECO:0000313" key="3">
    <source>
        <dbReference type="EMBL" id="QBJ94420.1"/>
    </source>
</evidence>
<dbReference type="Proteomes" id="UP000292547">
    <property type="component" value="Plasmid unnamed"/>
</dbReference>
<dbReference type="KEGG" id="sseo:D0Z67_29045"/>
<dbReference type="PANTHER" id="PTHR37813:SF1">
    <property type="entry name" value="FELS-2 PROPHAGE PROTEIN"/>
    <property type="match status" value="1"/>
</dbReference>
<name>A0A4P6U3A3_STRSO</name>
<evidence type="ECO:0000259" key="2">
    <source>
        <dbReference type="Pfam" id="PF10145"/>
    </source>
</evidence>
<reference evidence="3 4" key="1">
    <citation type="submission" date="2018-08" db="EMBL/GenBank/DDBJ databases">
        <title>The complete genome sequence of Streptomyces seoulensis, a pioneer strain for nickel superoxide dismutase discovery.</title>
        <authorList>
            <person name="Shin J."/>
            <person name="Lee J.-S."/>
            <person name="Lee E.-J."/>
            <person name="Youn H.-D."/>
        </authorList>
    </citation>
    <scope>NUCLEOTIDE SEQUENCE [LARGE SCALE GENOMIC DNA]</scope>
    <source>
        <strain evidence="3 4">KCTC 9819</strain>
        <plasmid evidence="3 4">unnamed</plasmid>
    </source>
</reference>
<organism evidence="3 4">
    <name type="scientific">Streptomyces seoulensis</name>
    <dbReference type="NCBI Taxonomy" id="73044"/>
    <lineage>
        <taxon>Bacteria</taxon>
        <taxon>Bacillati</taxon>
        <taxon>Actinomycetota</taxon>
        <taxon>Actinomycetes</taxon>
        <taxon>Kitasatosporales</taxon>
        <taxon>Streptomycetaceae</taxon>
        <taxon>Streptomyces</taxon>
    </lineage>
</organism>